<keyword evidence="3" id="KW-1185">Reference proteome</keyword>
<evidence type="ECO:0000313" key="2">
    <source>
        <dbReference type="EMBL" id="KAH9419027.1"/>
    </source>
</evidence>
<organism evidence="2 3">
    <name type="scientific">Dermatophagoides pteronyssinus</name>
    <name type="common">European house dust mite</name>
    <dbReference type="NCBI Taxonomy" id="6956"/>
    <lineage>
        <taxon>Eukaryota</taxon>
        <taxon>Metazoa</taxon>
        <taxon>Ecdysozoa</taxon>
        <taxon>Arthropoda</taxon>
        <taxon>Chelicerata</taxon>
        <taxon>Arachnida</taxon>
        <taxon>Acari</taxon>
        <taxon>Acariformes</taxon>
        <taxon>Sarcoptiformes</taxon>
        <taxon>Astigmata</taxon>
        <taxon>Psoroptidia</taxon>
        <taxon>Analgoidea</taxon>
        <taxon>Pyroglyphidae</taxon>
        <taxon>Dermatophagoidinae</taxon>
        <taxon>Dermatophagoides</taxon>
    </lineage>
</organism>
<protein>
    <submittedName>
        <fullName evidence="2">Uncharacterized protein</fullName>
    </submittedName>
</protein>
<feature type="compositionally biased region" description="Basic and acidic residues" evidence="1">
    <location>
        <begin position="99"/>
        <end position="112"/>
    </location>
</feature>
<comment type="caution">
    <text evidence="2">The sequence shown here is derived from an EMBL/GenBank/DDBJ whole genome shotgun (WGS) entry which is preliminary data.</text>
</comment>
<reference evidence="2 3" key="2">
    <citation type="journal article" date="2022" name="Mol. Biol. Evol.">
        <title>Comparative Genomics Reveals Insights into the Divergent Evolution of Astigmatic Mites and Household Pest Adaptations.</title>
        <authorList>
            <person name="Xiong Q."/>
            <person name="Wan A.T."/>
            <person name="Liu X."/>
            <person name="Fung C.S."/>
            <person name="Xiao X."/>
            <person name="Malainual N."/>
            <person name="Hou J."/>
            <person name="Wang L."/>
            <person name="Wang M."/>
            <person name="Yang K.Y."/>
            <person name="Cui Y."/>
            <person name="Leung E.L."/>
            <person name="Nong W."/>
            <person name="Shin S.K."/>
            <person name="Au S.W."/>
            <person name="Jeong K.Y."/>
            <person name="Chew F.T."/>
            <person name="Hui J.H."/>
            <person name="Leung T.F."/>
            <person name="Tungtrongchitr A."/>
            <person name="Zhong N."/>
            <person name="Liu Z."/>
            <person name="Tsui S.K."/>
        </authorList>
    </citation>
    <scope>NUCLEOTIDE SEQUENCE [LARGE SCALE GENOMIC DNA]</scope>
    <source>
        <strain evidence="2">Derp</strain>
    </source>
</reference>
<reference evidence="2 3" key="1">
    <citation type="journal article" date="2018" name="J. Allergy Clin. Immunol.">
        <title>High-quality assembly of Dermatophagoides pteronyssinus genome and transcriptome reveals a wide range of novel allergens.</title>
        <authorList>
            <person name="Liu X.Y."/>
            <person name="Yang K.Y."/>
            <person name="Wang M.Q."/>
            <person name="Kwok J.S."/>
            <person name="Zeng X."/>
            <person name="Yang Z."/>
            <person name="Xiao X.J."/>
            <person name="Lau C.P."/>
            <person name="Li Y."/>
            <person name="Huang Z.M."/>
            <person name="Ba J.G."/>
            <person name="Yim A.K."/>
            <person name="Ouyang C.Y."/>
            <person name="Ngai S.M."/>
            <person name="Chan T.F."/>
            <person name="Leung E.L."/>
            <person name="Liu L."/>
            <person name="Liu Z.G."/>
            <person name="Tsui S.K."/>
        </authorList>
    </citation>
    <scope>NUCLEOTIDE SEQUENCE [LARGE SCALE GENOMIC DNA]</scope>
    <source>
        <strain evidence="2">Derp</strain>
    </source>
</reference>
<sequence>MGSKSKLFDLQKKFMKCSDDIDEIEIEYRNNNNNINDTSELNRLLIRIDKINQEFSHLLSIVNRSNNQKLFDEFGEFSNGIKKQIKVLIEAIEKSIDSISKHEHEQHHDEQKPSATTTTSLEKAEKQNFIESNKDDECSNGLIHNYVDHDGDNHDSKQTEICRCWFCWRKNPDLLAKDQDDWWRINIRNFFRQYQDLTTVRFLCRFREARLNLFINLSMDERLRLIRWMFELLIIEFYEQIDHLVEPIVKIASMLKIDNWNHTIMEWLRERIESGIYSDVCDYEKLHGQIDQYSDIIREQFELNKQKSLNHYWNTIYLIIVMFDRNVINFNPNDSMDFLLRILKFLLENSQSDHHPEIYLDLLIDSLGISAPKLLISIKKARMEFKIKEFFTEIQHVLLQTTLISNKDERITTILEMIEDNLDGFTQQKKRNRYEMKSLKGY</sequence>
<dbReference type="Proteomes" id="UP000887458">
    <property type="component" value="Unassembled WGS sequence"/>
</dbReference>
<name>A0ABQ8J8X0_DERPT</name>
<evidence type="ECO:0000313" key="3">
    <source>
        <dbReference type="Proteomes" id="UP000887458"/>
    </source>
</evidence>
<gene>
    <name evidence="2" type="ORF">DERP_011122</name>
</gene>
<accession>A0ABQ8J8X0</accession>
<dbReference type="EMBL" id="NJHN03000061">
    <property type="protein sequence ID" value="KAH9419027.1"/>
    <property type="molecule type" value="Genomic_DNA"/>
</dbReference>
<proteinExistence type="predicted"/>
<evidence type="ECO:0000256" key="1">
    <source>
        <dbReference type="SAM" id="MobiDB-lite"/>
    </source>
</evidence>
<feature type="region of interest" description="Disordered" evidence="1">
    <location>
        <begin position="99"/>
        <end position="121"/>
    </location>
</feature>